<dbReference type="AlphaFoldDB" id="A0A428MWC3"/>
<comment type="caution">
    <text evidence="2">The sequence shown here is derived from an EMBL/GenBank/DDBJ whole genome shotgun (WGS) entry which is preliminary data.</text>
</comment>
<feature type="region of interest" description="Disordered" evidence="1">
    <location>
        <begin position="25"/>
        <end position="60"/>
    </location>
</feature>
<reference evidence="2 3" key="1">
    <citation type="submission" date="2018-10" db="EMBL/GenBank/DDBJ databases">
        <title>Draft genome sequence of Bacillus salarius IM0101, isolated from a hypersaline soil in Inner Mongolia, China.</title>
        <authorList>
            <person name="Yamprayoonswat W."/>
            <person name="Boonvisut S."/>
            <person name="Jumpathong W."/>
            <person name="Sittihan S."/>
            <person name="Ruangsuj P."/>
            <person name="Wanthongcharoen S."/>
            <person name="Thongpramul N."/>
            <person name="Pimmason S."/>
            <person name="Yu B."/>
            <person name="Yasawong M."/>
        </authorList>
    </citation>
    <scope>NUCLEOTIDE SEQUENCE [LARGE SCALE GENOMIC DNA]</scope>
    <source>
        <strain evidence="2 3">IM0101</strain>
    </source>
</reference>
<organism evidence="2 3">
    <name type="scientific">Salibacterium salarium</name>
    <dbReference type="NCBI Taxonomy" id="284579"/>
    <lineage>
        <taxon>Bacteria</taxon>
        <taxon>Bacillati</taxon>
        <taxon>Bacillota</taxon>
        <taxon>Bacilli</taxon>
        <taxon>Bacillales</taxon>
        <taxon>Bacillaceae</taxon>
    </lineage>
</organism>
<dbReference type="Proteomes" id="UP000275076">
    <property type="component" value="Unassembled WGS sequence"/>
</dbReference>
<feature type="compositionally biased region" description="Basic and acidic residues" evidence="1">
    <location>
        <begin position="38"/>
        <end position="60"/>
    </location>
</feature>
<keyword evidence="3" id="KW-1185">Reference proteome</keyword>
<evidence type="ECO:0008006" key="4">
    <source>
        <dbReference type="Google" id="ProtNLM"/>
    </source>
</evidence>
<dbReference type="RefSeq" id="WP_125560762.1">
    <property type="nucleotide sequence ID" value="NZ_RBVX01000038.1"/>
</dbReference>
<dbReference type="OrthoDB" id="2455481at2"/>
<evidence type="ECO:0000313" key="2">
    <source>
        <dbReference type="EMBL" id="RSL30376.1"/>
    </source>
</evidence>
<evidence type="ECO:0000256" key="1">
    <source>
        <dbReference type="SAM" id="MobiDB-lite"/>
    </source>
</evidence>
<name>A0A428MWC3_9BACI</name>
<evidence type="ECO:0000313" key="3">
    <source>
        <dbReference type="Proteomes" id="UP000275076"/>
    </source>
</evidence>
<proteinExistence type="predicted"/>
<dbReference type="EMBL" id="RBVX01000038">
    <property type="protein sequence ID" value="RSL30376.1"/>
    <property type="molecule type" value="Genomic_DNA"/>
</dbReference>
<sequence length="206" mass="23821">MKGHVFILIVTFILAGCTSDDEQIEAESSLNDAEEELEKLQEENKELHHEAEEHREQNESLHEELQAYKDFINKDVIESLDNTQLQPLAKSQWDYKLVIDGKEMTETKTIETSSSEVEIRFVEEQPLHTVLPHEIHNEGQISSNLTEHIEISPAEYDRQAPAGGNINSIIYRFNNLQKETIHVTVTDELRNRLGMEKNEIKILMEE</sequence>
<gene>
    <name evidence="2" type="ORF">D7Z54_26415</name>
</gene>
<dbReference type="PROSITE" id="PS51257">
    <property type="entry name" value="PROKAR_LIPOPROTEIN"/>
    <property type="match status" value="1"/>
</dbReference>
<accession>A0A428MWC3</accession>
<protein>
    <recommendedName>
        <fullName evidence="4">Lipoprotein</fullName>
    </recommendedName>
</protein>